<evidence type="ECO:0000259" key="1">
    <source>
        <dbReference type="Pfam" id="PF13191"/>
    </source>
</evidence>
<dbReference type="PANTHER" id="PTHR46082:SF6">
    <property type="entry name" value="AAA+ ATPASE DOMAIN-CONTAINING PROTEIN-RELATED"/>
    <property type="match status" value="1"/>
</dbReference>
<dbReference type="InterPro" id="IPR019734">
    <property type="entry name" value="TPR_rpt"/>
</dbReference>
<dbReference type="InterPro" id="IPR041664">
    <property type="entry name" value="AAA_16"/>
</dbReference>
<dbReference type="Gene3D" id="3.40.50.300">
    <property type="entry name" value="P-loop containing nucleotide triphosphate hydrolases"/>
    <property type="match status" value="1"/>
</dbReference>
<reference evidence="2 3" key="1">
    <citation type="submission" date="2024-06" db="EMBL/GenBank/DDBJ databases">
        <title>The Natural Products Discovery Center: Release of the First 8490 Sequenced Strains for Exploring Actinobacteria Biosynthetic Diversity.</title>
        <authorList>
            <person name="Kalkreuter E."/>
            <person name="Kautsar S.A."/>
            <person name="Yang D."/>
            <person name="Bader C.D."/>
            <person name="Teijaro C.N."/>
            <person name="Fluegel L."/>
            <person name="Davis C.M."/>
            <person name="Simpson J.R."/>
            <person name="Lauterbach L."/>
            <person name="Steele A.D."/>
            <person name="Gui C."/>
            <person name="Meng S."/>
            <person name="Li G."/>
            <person name="Viehrig K."/>
            <person name="Ye F."/>
            <person name="Su P."/>
            <person name="Kiefer A.F."/>
            <person name="Nichols A."/>
            <person name="Cepeda A.J."/>
            <person name="Yan W."/>
            <person name="Fan B."/>
            <person name="Jiang Y."/>
            <person name="Adhikari A."/>
            <person name="Zheng C.-J."/>
            <person name="Schuster L."/>
            <person name="Cowan T.M."/>
            <person name="Smanski M.J."/>
            <person name="Chevrette M.G."/>
            <person name="De Carvalho L.P.S."/>
            <person name="Shen B."/>
        </authorList>
    </citation>
    <scope>NUCLEOTIDE SEQUENCE [LARGE SCALE GENOMIC DNA]</scope>
    <source>
        <strain evidence="2 3">NPDC053791</strain>
    </source>
</reference>
<dbReference type="Pfam" id="PF13191">
    <property type="entry name" value="AAA_16"/>
    <property type="match status" value="1"/>
</dbReference>
<dbReference type="Gene3D" id="1.25.40.10">
    <property type="entry name" value="Tetratricopeptide repeat domain"/>
    <property type="match status" value="3"/>
</dbReference>
<dbReference type="Pfam" id="PF13424">
    <property type="entry name" value="TPR_12"/>
    <property type="match status" value="5"/>
</dbReference>
<name>A0ABV3J0X5_9ACTN</name>
<evidence type="ECO:0000313" key="2">
    <source>
        <dbReference type="EMBL" id="MEV4925691.1"/>
    </source>
</evidence>
<organism evidence="2 3">
    <name type="scientific">Streptomyces roseoverticillatus</name>
    <dbReference type="NCBI Taxonomy" id="66429"/>
    <lineage>
        <taxon>Bacteria</taxon>
        <taxon>Bacillati</taxon>
        <taxon>Actinomycetota</taxon>
        <taxon>Actinomycetes</taxon>
        <taxon>Kitasatosporales</taxon>
        <taxon>Streptomycetaceae</taxon>
        <taxon>Streptomyces</taxon>
    </lineage>
</organism>
<dbReference type="InterPro" id="IPR011990">
    <property type="entry name" value="TPR-like_helical_dom_sf"/>
</dbReference>
<protein>
    <submittedName>
        <fullName evidence="2">Tetratricopeptide repeat protein</fullName>
    </submittedName>
</protein>
<comment type="caution">
    <text evidence="2">The sequence shown here is derived from an EMBL/GenBank/DDBJ whole genome shotgun (WGS) entry which is preliminary data.</text>
</comment>
<dbReference type="Pfam" id="PF13374">
    <property type="entry name" value="TPR_10"/>
    <property type="match status" value="1"/>
</dbReference>
<dbReference type="SMART" id="SM00028">
    <property type="entry name" value="TPR"/>
    <property type="match status" value="10"/>
</dbReference>
<dbReference type="EMBL" id="JBFASG010000025">
    <property type="protein sequence ID" value="MEV4925691.1"/>
    <property type="molecule type" value="Genomic_DNA"/>
</dbReference>
<dbReference type="SUPFAM" id="SSF52540">
    <property type="entry name" value="P-loop containing nucleoside triphosphate hydrolases"/>
    <property type="match status" value="1"/>
</dbReference>
<gene>
    <name evidence="2" type="ORF">AB0L03_23190</name>
</gene>
<feature type="domain" description="Orc1-like AAA ATPase" evidence="1">
    <location>
        <begin position="66"/>
        <end position="145"/>
    </location>
</feature>
<proteinExistence type="predicted"/>
<keyword evidence="3" id="KW-1185">Reference proteome</keyword>
<feature type="non-terminal residue" evidence="2">
    <location>
        <position position="919"/>
    </location>
</feature>
<dbReference type="InterPro" id="IPR027417">
    <property type="entry name" value="P-loop_NTPase"/>
</dbReference>
<dbReference type="PANTHER" id="PTHR46082">
    <property type="entry name" value="ATP/GTP-BINDING PROTEIN-RELATED"/>
    <property type="match status" value="1"/>
</dbReference>
<dbReference type="Proteomes" id="UP001552479">
    <property type="component" value="Unassembled WGS sequence"/>
</dbReference>
<sequence>MTTPGASEPSGIESSGRQSVAAHAVGVAVTGDHARFVTLPPEAVRWVREIEAPPGTGNPPASVSGTFVGREEQLDRLHSMLSASGDAVVTQLAAVHGLGGIGKSTLAQEYAVRHRHAYTVVWWINAESPEQIEAGLSALARRLCPHWAYSAGSDECVAWAMTWLQWHPGWLLVFDNVEDPGDLRAWLGALSGGHHLATSRKATGWHNIAPTLPLGLLSPDASADLLCALAFGGRKATAEQRREAEALASDLGYLPIALEQAGAYLYQTGKEMAAYRRALPRMLDKSSDGIDPERTVAKVWKQSVAAIGRRDPLAVTVLQSLAWLAPDAIPRSLLTWLAPESDPDVLDDALGVLHAYNMITLTGSTLSVHRLLQAVLRTSPSTDDTPISTGRSAVEQALLQALPDPDQPLPTVTRAWEALLPHLTALAGNLPPGSATEATFDLFAAAANHVRRAGQMPRAISLLMKTLAQSEQVLGDTHPDTLISRNNLAYAYRSAGDLGRAIPLLEATLAQSEEVLGDTHPDTLISRSNLAGAYESAGDLGRAIPLYEATLAQSEQVLGDTHPDTLSSRNNLAGAYERAGDLGRAIPLYEATLAQSEEVLGDTHPDTLISRNNLAGAYESAGDLGRAIPLYEATLAQSEQVLGDTHPDTLNSRNNLAGAYESAGDLGRAISLYEATLAQREQVLGDTHPDTLISRNNLAYGYERAGDLGRAIPLYEATLAQREQVLGDTHPDTLISRNNLAGAYESAGDLGRAIPLYEATLAQREQVLGDTHPSTLNSRNNLAYAYRSAGDLGRAISLYEATLAQREQVLGDTHPDTLNSRNNLAGAYESAGDLGRAIPLHEATLAQREQVLGDTHPDTLISRNNLAGAYRSAGDLGRAIPLCEATLAQREQVLGDTHPDTLISRNNLAGAYRSAGDLV</sequence>
<dbReference type="SUPFAM" id="SSF48452">
    <property type="entry name" value="TPR-like"/>
    <property type="match status" value="4"/>
</dbReference>
<dbReference type="RefSeq" id="WP_366089316.1">
    <property type="nucleotide sequence ID" value="NZ_JBFASG010000025.1"/>
</dbReference>
<accession>A0ABV3J0X5</accession>
<evidence type="ECO:0000313" key="3">
    <source>
        <dbReference type="Proteomes" id="UP001552479"/>
    </source>
</evidence>
<dbReference type="InterPro" id="IPR053137">
    <property type="entry name" value="NLR-like"/>
</dbReference>